<accession>A0AAU7TR49</accession>
<feature type="coiled-coil region" evidence="1">
    <location>
        <begin position="41"/>
        <end position="79"/>
    </location>
</feature>
<dbReference type="RefSeq" id="WP_192233531.1">
    <property type="nucleotide sequence ID" value="NZ_CP158292.1"/>
</dbReference>
<dbReference type="EMBL" id="CP158292">
    <property type="protein sequence ID" value="XBV43327.1"/>
    <property type="molecule type" value="Genomic_DNA"/>
</dbReference>
<name>A0AAU7TR49_9GAMM</name>
<keyword evidence="1" id="KW-0175">Coiled coil</keyword>
<keyword evidence="3" id="KW-1133">Transmembrane helix</keyword>
<proteinExistence type="predicted"/>
<evidence type="ECO:0000256" key="2">
    <source>
        <dbReference type="SAM" id="MobiDB-lite"/>
    </source>
</evidence>
<feature type="transmembrane region" description="Helical" evidence="3">
    <location>
        <begin position="21"/>
        <end position="40"/>
    </location>
</feature>
<evidence type="ECO:0000256" key="3">
    <source>
        <dbReference type="SAM" id="Phobius"/>
    </source>
</evidence>
<feature type="compositionally biased region" description="Basic and acidic residues" evidence="2">
    <location>
        <begin position="93"/>
        <end position="102"/>
    </location>
</feature>
<dbReference type="AlphaFoldDB" id="A0AAU7TR49"/>
<gene>
    <name evidence="4" type="ORF">AAF463_11930</name>
</gene>
<reference evidence="4" key="1">
    <citation type="submission" date="2024-06" db="EMBL/GenBank/DDBJ databases">
        <title>Multiomics insights into the TNT degradation mechanism by Pantoea sp. BJ2 isolated from an ammunition destruction site.</title>
        <authorList>
            <person name="Luo J."/>
        </authorList>
    </citation>
    <scope>NUCLEOTIDE SEQUENCE</scope>
    <source>
        <strain evidence="4">BJ2</strain>
    </source>
</reference>
<feature type="region of interest" description="Disordered" evidence="2">
    <location>
        <begin position="80"/>
        <end position="109"/>
    </location>
</feature>
<keyword evidence="3" id="KW-0472">Membrane</keyword>
<evidence type="ECO:0000256" key="1">
    <source>
        <dbReference type="SAM" id="Coils"/>
    </source>
</evidence>
<keyword evidence="3" id="KW-0812">Transmembrane</keyword>
<sequence length="109" mass="12417">MMQINSEYVVKNHRRQLFFGGFLLMLSLMCVAMTVLFLFVSNSANQRVEEIRQQYRTISERREARVAELTSQLVALQNKLDGTVKHPVSNPADKGKPAEGDKSPPQPKR</sequence>
<evidence type="ECO:0000313" key="4">
    <source>
        <dbReference type="EMBL" id="XBV43327.1"/>
    </source>
</evidence>
<protein>
    <submittedName>
        <fullName evidence="4">Uncharacterized protein</fullName>
    </submittedName>
</protein>
<organism evidence="4">
    <name type="scientific">Pantoea sp. BJ2</name>
    <dbReference type="NCBI Taxonomy" id="3141322"/>
    <lineage>
        <taxon>Bacteria</taxon>
        <taxon>Pseudomonadati</taxon>
        <taxon>Pseudomonadota</taxon>
        <taxon>Gammaproteobacteria</taxon>
        <taxon>Enterobacterales</taxon>
        <taxon>Erwiniaceae</taxon>
        <taxon>Pantoea</taxon>
    </lineage>
</organism>